<dbReference type="PANTHER" id="PTHR45090:SF3">
    <property type="entry name" value="OS09G0368800 PROTEIN"/>
    <property type="match status" value="1"/>
</dbReference>
<reference evidence="2" key="2">
    <citation type="journal article" date="2022" name="Hortic Res">
        <title>The genome of Dioscorea zingiberensis sheds light on the biosynthesis, origin and evolution of the medicinally important diosgenin saponins.</title>
        <authorList>
            <person name="Li Y."/>
            <person name="Tan C."/>
            <person name="Li Z."/>
            <person name="Guo J."/>
            <person name="Li S."/>
            <person name="Chen X."/>
            <person name="Wang C."/>
            <person name="Dai X."/>
            <person name="Yang H."/>
            <person name="Song W."/>
            <person name="Hou L."/>
            <person name="Xu J."/>
            <person name="Tong Z."/>
            <person name="Xu A."/>
            <person name="Yuan X."/>
            <person name="Wang W."/>
            <person name="Yang Q."/>
            <person name="Chen L."/>
            <person name="Sun Z."/>
            <person name="Wang K."/>
            <person name="Pan B."/>
            <person name="Chen J."/>
            <person name="Bao Y."/>
            <person name="Liu F."/>
            <person name="Qi X."/>
            <person name="Gang D.R."/>
            <person name="Wen J."/>
            <person name="Li J."/>
        </authorList>
    </citation>
    <scope>NUCLEOTIDE SEQUENCE</scope>
    <source>
        <strain evidence="2">Dzin_1.0</strain>
    </source>
</reference>
<dbReference type="PRINTS" id="PR00625">
    <property type="entry name" value="JDOMAIN"/>
</dbReference>
<dbReference type="AlphaFoldDB" id="A0A9D5CL79"/>
<dbReference type="SMART" id="SM00271">
    <property type="entry name" value="DnaJ"/>
    <property type="match status" value="1"/>
</dbReference>
<dbReference type="PANTHER" id="PTHR45090">
    <property type="entry name" value="CHAPERONE PROTEIN DNAJ 20 CHLOROPLASTIC"/>
    <property type="match status" value="1"/>
</dbReference>
<dbReference type="GO" id="GO:0009507">
    <property type="term" value="C:chloroplast"/>
    <property type="evidence" value="ECO:0007669"/>
    <property type="project" value="TreeGrafter"/>
</dbReference>
<reference evidence="2" key="1">
    <citation type="submission" date="2021-03" db="EMBL/GenBank/DDBJ databases">
        <authorList>
            <person name="Li Z."/>
            <person name="Yang C."/>
        </authorList>
    </citation>
    <scope>NUCLEOTIDE SEQUENCE</scope>
    <source>
        <strain evidence="2">Dzin_1.0</strain>
        <tissue evidence="2">Leaf</tissue>
    </source>
</reference>
<dbReference type="EMBL" id="JAGGNH010000004">
    <property type="protein sequence ID" value="KAJ0975097.1"/>
    <property type="molecule type" value="Genomic_DNA"/>
</dbReference>
<organism evidence="2 3">
    <name type="scientific">Dioscorea zingiberensis</name>
    <dbReference type="NCBI Taxonomy" id="325984"/>
    <lineage>
        <taxon>Eukaryota</taxon>
        <taxon>Viridiplantae</taxon>
        <taxon>Streptophyta</taxon>
        <taxon>Embryophyta</taxon>
        <taxon>Tracheophyta</taxon>
        <taxon>Spermatophyta</taxon>
        <taxon>Magnoliopsida</taxon>
        <taxon>Liliopsida</taxon>
        <taxon>Dioscoreales</taxon>
        <taxon>Dioscoreaceae</taxon>
        <taxon>Dioscorea</taxon>
    </lineage>
</organism>
<feature type="domain" description="J" evidence="1">
    <location>
        <begin position="29"/>
        <end position="97"/>
    </location>
</feature>
<proteinExistence type="predicted"/>
<dbReference type="Gene3D" id="1.10.287.110">
    <property type="entry name" value="DnaJ domain"/>
    <property type="match status" value="1"/>
</dbReference>
<evidence type="ECO:0000313" key="2">
    <source>
        <dbReference type="EMBL" id="KAJ0975097.1"/>
    </source>
</evidence>
<name>A0A9D5CL79_9LILI</name>
<dbReference type="CDD" id="cd06257">
    <property type="entry name" value="DnaJ"/>
    <property type="match status" value="1"/>
</dbReference>
<dbReference type="InterPro" id="IPR036869">
    <property type="entry name" value="J_dom_sf"/>
</dbReference>
<evidence type="ECO:0000259" key="1">
    <source>
        <dbReference type="PROSITE" id="PS50076"/>
    </source>
</evidence>
<evidence type="ECO:0000313" key="3">
    <source>
        <dbReference type="Proteomes" id="UP001085076"/>
    </source>
</evidence>
<accession>A0A9D5CL79</accession>
<sequence>MDILVSRSTSMLMCRAEVSLNMRRKKATNLYQVLSLDSENVGFDEIRKAYRSMARRYHPDVLPPLKKEEATRFFVELHRAYETLSNPSLREMHDNELRMNERESEFSRERWQAQLCELRRRSERRERVRRGPRD</sequence>
<keyword evidence="3" id="KW-1185">Reference proteome</keyword>
<dbReference type="OrthoDB" id="10250354at2759"/>
<dbReference type="Proteomes" id="UP001085076">
    <property type="component" value="Miscellaneous, Linkage group lg04"/>
</dbReference>
<dbReference type="GO" id="GO:0005783">
    <property type="term" value="C:endoplasmic reticulum"/>
    <property type="evidence" value="ECO:0007669"/>
    <property type="project" value="UniProtKB-ARBA"/>
</dbReference>
<dbReference type="PROSITE" id="PS50076">
    <property type="entry name" value="DNAJ_2"/>
    <property type="match status" value="1"/>
</dbReference>
<dbReference type="SUPFAM" id="SSF46565">
    <property type="entry name" value="Chaperone J-domain"/>
    <property type="match status" value="1"/>
</dbReference>
<dbReference type="InterPro" id="IPR001623">
    <property type="entry name" value="DnaJ_domain"/>
</dbReference>
<protein>
    <recommendedName>
        <fullName evidence="1">J domain-containing protein</fullName>
    </recommendedName>
</protein>
<gene>
    <name evidence="2" type="ORF">J5N97_017062</name>
</gene>
<comment type="caution">
    <text evidence="2">The sequence shown here is derived from an EMBL/GenBank/DDBJ whole genome shotgun (WGS) entry which is preliminary data.</text>
</comment>
<dbReference type="InterPro" id="IPR053232">
    <property type="entry name" value="DnaJ_C/III_chloroplastic"/>
</dbReference>
<dbReference type="Pfam" id="PF00226">
    <property type="entry name" value="DnaJ"/>
    <property type="match status" value="1"/>
</dbReference>